<sequence>MKVDSGAARADISVDAIGANTAELIRRARRELVERDHVEVVYVEVPLANAASPHLIEELEVDGFGFLGIAPHFAEEGDLLRMAYLVEPVDRSAIHLLEDVAGELVDYVLSEQSRVRAKLL</sequence>
<dbReference type="AlphaFoldDB" id="A0A5C5UVV2"/>
<dbReference type="OrthoDB" id="9792240at2"/>
<evidence type="ECO:0000313" key="1">
    <source>
        <dbReference type="EMBL" id="TWT30536.1"/>
    </source>
</evidence>
<evidence type="ECO:0000313" key="2">
    <source>
        <dbReference type="Proteomes" id="UP000317243"/>
    </source>
</evidence>
<accession>A0A5C5UVV2</accession>
<proteinExistence type="predicted"/>
<name>A0A5C5UVV2_9PLAN</name>
<reference evidence="1 2" key="1">
    <citation type="submission" date="2019-02" db="EMBL/GenBank/DDBJ databases">
        <title>Deep-cultivation of Planctomycetes and their phenomic and genomic characterization uncovers novel biology.</title>
        <authorList>
            <person name="Wiegand S."/>
            <person name="Jogler M."/>
            <person name="Boedeker C."/>
            <person name="Pinto D."/>
            <person name="Vollmers J."/>
            <person name="Rivas-Marin E."/>
            <person name="Kohn T."/>
            <person name="Peeters S.H."/>
            <person name="Heuer A."/>
            <person name="Rast P."/>
            <person name="Oberbeckmann S."/>
            <person name="Bunk B."/>
            <person name="Jeske O."/>
            <person name="Meyerdierks A."/>
            <person name="Storesund J.E."/>
            <person name="Kallscheuer N."/>
            <person name="Luecker S."/>
            <person name="Lage O.M."/>
            <person name="Pohl T."/>
            <person name="Merkel B.J."/>
            <person name="Hornburger P."/>
            <person name="Mueller R.-W."/>
            <person name="Bruemmer F."/>
            <person name="Labrenz M."/>
            <person name="Spormann A.M."/>
            <person name="Op Den Camp H."/>
            <person name="Overmann J."/>
            <person name="Amann R."/>
            <person name="Jetten M.S.M."/>
            <person name="Mascher T."/>
            <person name="Medema M.H."/>
            <person name="Devos D.P."/>
            <person name="Kaster A.-K."/>
            <person name="Ovreas L."/>
            <person name="Rohde M."/>
            <person name="Galperin M.Y."/>
            <person name="Jogler C."/>
        </authorList>
    </citation>
    <scope>NUCLEOTIDE SEQUENCE [LARGE SCALE GENOMIC DNA]</scope>
    <source>
        <strain evidence="1 2">KOR42</strain>
    </source>
</reference>
<organism evidence="1 2">
    <name type="scientific">Thalassoglobus neptunius</name>
    <dbReference type="NCBI Taxonomy" id="1938619"/>
    <lineage>
        <taxon>Bacteria</taxon>
        <taxon>Pseudomonadati</taxon>
        <taxon>Planctomycetota</taxon>
        <taxon>Planctomycetia</taxon>
        <taxon>Planctomycetales</taxon>
        <taxon>Planctomycetaceae</taxon>
        <taxon>Thalassoglobus</taxon>
    </lineage>
</organism>
<keyword evidence="2" id="KW-1185">Reference proteome</keyword>
<dbReference type="EMBL" id="SIHI01000102">
    <property type="protein sequence ID" value="TWT30536.1"/>
    <property type="molecule type" value="Genomic_DNA"/>
</dbReference>
<gene>
    <name evidence="1" type="ORF">KOR42_54440</name>
</gene>
<comment type="caution">
    <text evidence="1">The sequence shown here is derived from an EMBL/GenBank/DDBJ whole genome shotgun (WGS) entry which is preliminary data.</text>
</comment>
<dbReference type="Proteomes" id="UP000317243">
    <property type="component" value="Unassembled WGS sequence"/>
</dbReference>
<protein>
    <submittedName>
        <fullName evidence="1">Uncharacterized protein</fullName>
    </submittedName>
</protein>